<proteinExistence type="predicted"/>
<evidence type="ECO:0000313" key="3">
    <source>
        <dbReference type="Proteomes" id="UP000290819"/>
    </source>
</evidence>
<evidence type="ECO:0000313" key="2">
    <source>
        <dbReference type="EMBL" id="RXT42955.1"/>
    </source>
</evidence>
<feature type="compositionally biased region" description="Basic and acidic residues" evidence="1">
    <location>
        <begin position="38"/>
        <end position="49"/>
    </location>
</feature>
<protein>
    <submittedName>
        <fullName evidence="2">Uncharacterized protein</fullName>
    </submittedName>
</protein>
<dbReference type="EMBL" id="MZXW01000031">
    <property type="protein sequence ID" value="RXT42955.1"/>
    <property type="molecule type" value="Genomic_DNA"/>
</dbReference>
<organism evidence="2 3">
    <name type="scientific">Bradyrhizobium betae</name>
    <dbReference type="NCBI Taxonomy" id="244734"/>
    <lineage>
        <taxon>Bacteria</taxon>
        <taxon>Pseudomonadati</taxon>
        <taxon>Pseudomonadota</taxon>
        <taxon>Alphaproteobacteria</taxon>
        <taxon>Hyphomicrobiales</taxon>
        <taxon>Nitrobacteraceae</taxon>
        <taxon>Bradyrhizobium</taxon>
    </lineage>
</organism>
<dbReference type="Proteomes" id="UP000290819">
    <property type="component" value="Unassembled WGS sequence"/>
</dbReference>
<keyword evidence="3" id="KW-1185">Reference proteome</keyword>
<name>A0A4Q1UVC4_9BRAD</name>
<gene>
    <name evidence="2" type="ORF">B5V03_23670</name>
</gene>
<dbReference type="AlphaFoldDB" id="A0A4Q1UVC4"/>
<dbReference type="OrthoDB" id="8241596at2"/>
<accession>A0A4Q1UVC4</accession>
<feature type="region of interest" description="Disordered" evidence="1">
    <location>
        <begin position="38"/>
        <end position="59"/>
    </location>
</feature>
<reference evidence="2 3" key="1">
    <citation type="submission" date="2017-03" db="EMBL/GenBank/DDBJ databases">
        <authorList>
            <person name="Safronova V.I."/>
            <person name="Sazanova A.L."/>
            <person name="Chirak E.R."/>
        </authorList>
    </citation>
    <scope>NUCLEOTIDE SEQUENCE [LARGE SCALE GENOMIC DNA]</scope>
    <source>
        <strain evidence="2 3">Opo-243</strain>
    </source>
</reference>
<evidence type="ECO:0000256" key="1">
    <source>
        <dbReference type="SAM" id="MobiDB-lite"/>
    </source>
</evidence>
<sequence length="59" mass="6796">MSLLYPIRKPCPHCGRPMKLVQDARVAERYVCPDCKDDPLHDPAARKWVESPLKPPTRL</sequence>
<comment type="caution">
    <text evidence="2">The sequence shown here is derived from an EMBL/GenBank/DDBJ whole genome shotgun (WGS) entry which is preliminary data.</text>
</comment>